<organism evidence="1">
    <name type="scientific">marine metagenome</name>
    <dbReference type="NCBI Taxonomy" id="408172"/>
    <lineage>
        <taxon>unclassified sequences</taxon>
        <taxon>metagenomes</taxon>
        <taxon>ecological metagenomes</taxon>
    </lineage>
</organism>
<proteinExistence type="predicted"/>
<dbReference type="AlphaFoldDB" id="A0A382I787"/>
<reference evidence="1" key="1">
    <citation type="submission" date="2018-05" db="EMBL/GenBank/DDBJ databases">
        <authorList>
            <person name="Lanie J.A."/>
            <person name="Ng W.-L."/>
            <person name="Kazmierczak K.M."/>
            <person name="Andrzejewski T.M."/>
            <person name="Davidsen T.M."/>
            <person name="Wayne K.J."/>
            <person name="Tettelin H."/>
            <person name="Glass J.I."/>
            <person name="Rusch D."/>
            <person name="Podicherti R."/>
            <person name="Tsui H.-C.T."/>
            <person name="Winkler M.E."/>
        </authorList>
    </citation>
    <scope>NUCLEOTIDE SEQUENCE</scope>
</reference>
<gene>
    <name evidence="1" type="ORF">METZ01_LOCUS248046</name>
</gene>
<sequence>MIANLNALVTRAFLYLDSFSIQI</sequence>
<name>A0A382I787_9ZZZZ</name>
<dbReference type="EMBL" id="UINC01065480">
    <property type="protein sequence ID" value="SVB95192.1"/>
    <property type="molecule type" value="Genomic_DNA"/>
</dbReference>
<accession>A0A382I787</accession>
<protein>
    <submittedName>
        <fullName evidence="1">Uncharacterized protein</fullName>
    </submittedName>
</protein>
<evidence type="ECO:0000313" key="1">
    <source>
        <dbReference type="EMBL" id="SVB95192.1"/>
    </source>
</evidence>